<dbReference type="EMBL" id="UINC01085497">
    <property type="protein sequence ID" value="SVC33105.1"/>
    <property type="molecule type" value="Genomic_DNA"/>
</dbReference>
<dbReference type="AlphaFoldDB" id="A0A382LB63"/>
<organism evidence="1">
    <name type="scientific">marine metagenome</name>
    <dbReference type="NCBI Taxonomy" id="408172"/>
    <lineage>
        <taxon>unclassified sequences</taxon>
        <taxon>metagenomes</taxon>
        <taxon>ecological metagenomes</taxon>
    </lineage>
</organism>
<protein>
    <submittedName>
        <fullName evidence="1">Uncharacterized protein</fullName>
    </submittedName>
</protein>
<reference evidence="1" key="1">
    <citation type="submission" date="2018-05" db="EMBL/GenBank/DDBJ databases">
        <authorList>
            <person name="Lanie J.A."/>
            <person name="Ng W.-L."/>
            <person name="Kazmierczak K.M."/>
            <person name="Andrzejewski T.M."/>
            <person name="Davidsen T.M."/>
            <person name="Wayne K.J."/>
            <person name="Tettelin H."/>
            <person name="Glass J.I."/>
            <person name="Rusch D."/>
            <person name="Podicherti R."/>
            <person name="Tsui H.-C.T."/>
            <person name="Winkler M.E."/>
        </authorList>
    </citation>
    <scope>NUCLEOTIDE SEQUENCE</scope>
</reference>
<evidence type="ECO:0000313" key="1">
    <source>
        <dbReference type="EMBL" id="SVC33105.1"/>
    </source>
</evidence>
<proteinExistence type="predicted"/>
<name>A0A382LB63_9ZZZZ</name>
<gene>
    <name evidence="1" type="ORF">METZ01_LOCUS285959</name>
</gene>
<accession>A0A382LB63</accession>
<feature type="non-terminal residue" evidence="1">
    <location>
        <position position="98"/>
    </location>
</feature>
<sequence length="98" mass="11267">MHQSAHGYIDKNLDPFAGDGGKIRGKRGQIVEQLIDYIWKHEFGGYTKTKDHVTHTSRKGNIIKKALDRHLYLDDTLICCVEAKSYLDVCYLARADWD</sequence>